<comment type="subcellular location">
    <subcellularLocation>
        <location evidence="1">Membrane</location>
        <topology evidence="1">Multi-pass membrane protein</topology>
    </subcellularLocation>
</comment>
<keyword evidence="2" id="KW-0472">Membrane</keyword>
<dbReference type="SUPFAM" id="SSF103473">
    <property type="entry name" value="MFS general substrate transporter"/>
    <property type="match status" value="1"/>
</dbReference>
<feature type="domain" description="Major facilitator superfamily (MFS) profile" evidence="3">
    <location>
        <begin position="90"/>
        <end position="594"/>
    </location>
</feature>
<dbReference type="Proteomes" id="UP001165740">
    <property type="component" value="Chromosome 15"/>
</dbReference>
<feature type="transmembrane region" description="Helical" evidence="2">
    <location>
        <begin position="567"/>
        <end position="590"/>
    </location>
</feature>
<feature type="transmembrane region" description="Helical" evidence="2">
    <location>
        <begin position="442"/>
        <end position="463"/>
    </location>
</feature>
<evidence type="ECO:0000313" key="5">
    <source>
        <dbReference type="RefSeq" id="XP_055869112.1"/>
    </source>
</evidence>
<dbReference type="InterPro" id="IPR020846">
    <property type="entry name" value="MFS_dom"/>
</dbReference>
<evidence type="ECO:0000256" key="2">
    <source>
        <dbReference type="SAM" id="Phobius"/>
    </source>
</evidence>
<feature type="transmembrane region" description="Helical" evidence="2">
    <location>
        <begin position="245"/>
        <end position="265"/>
    </location>
</feature>
<dbReference type="OMA" id="YCGGVAM"/>
<keyword evidence="2" id="KW-0812">Transmembrane</keyword>
<evidence type="ECO:0000256" key="1">
    <source>
        <dbReference type="ARBA" id="ARBA00004141"/>
    </source>
</evidence>
<dbReference type="AlphaFoldDB" id="A0A9W2Z2F4"/>
<proteinExistence type="predicted"/>
<feature type="transmembrane region" description="Helical" evidence="2">
    <location>
        <begin position="129"/>
        <end position="152"/>
    </location>
</feature>
<feature type="transmembrane region" description="Helical" evidence="2">
    <location>
        <begin position="475"/>
        <end position="494"/>
    </location>
</feature>
<dbReference type="RefSeq" id="XP_055869112.1">
    <property type="nucleotide sequence ID" value="XM_056013137.1"/>
</dbReference>
<name>A0A9W2Z2F4_BIOGL</name>
<dbReference type="GO" id="GO:0008028">
    <property type="term" value="F:monocarboxylic acid transmembrane transporter activity"/>
    <property type="evidence" value="ECO:0007669"/>
    <property type="project" value="TreeGrafter"/>
</dbReference>
<gene>
    <name evidence="5" type="primary">LOC106056485</name>
</gene>
<evidence type="ECO:0000313" key="4">
    <source>
        <dbReference type="Proteomes" id="UP001165740"/>
    </source>
</evidence>
<dbReference type="Pfam" id="PF07690">
    <property type="entry name" value="MFS_1"/>
    <property type="match status" value="1"/>
</dbReference>
<feature type="transmembrane region" description="Helical" evidence="2">
    <location>
        <begin position="190"/>
        <end position="209"/>
    </location>
</feature>
<dbReference type="PANTHER" id="PTHR11360">
    <property type="entry name" value="MONOCARBOXYLATE TRANSPORTER"/>
    <property type="match status" value="1"/>
</dbReference>
<keyword evidence="2" id="KW-1133">Transmembrane helix</keyword>
<dbReference type="InterPro" id="IPR036259">
    <property type="entry name" value="MFS_trans_sf"/>
</dbReference>
<dbReference type="PROSITE" id="PS50850">
    <property type="entry name" value="MFS"/>
    <property type="match status" value="1"/>
</dbReference>
<dbReference type="CDD" id="cd17352">
    <property type="entry name" value="MFS_MCT_SLC16"/>
    <property type="match status" value="1"/>
</dbReference>
<dbReference type="GeneID" id="106056485"/>
<evidence type="ECO:0000259" key="3">
    <source>
        <dbReference type="PROSITE" id="PS50850"/>
    </source>
</evidence>
<reference evidence="5" key="1">
    <citation type="submission" date="2025-08" db="UniProtKB">
        <authorList>
            <consortium name="RefSeq"/>
        </authorList>
    </citation>
    <scope>IDENTIFICATION</scope>
</reference>
<keyword evidence="4" id="KW-1185">Reference proteome</keyword>
<dbReference type="OrthoDB" id="6286464at2759"/>
<feature type="transmembrane region" description="Helical" evidence="2">
    <location>
        <begin position="405"/>
        <end position="430"/>
    </location>
</feature>
<protein>
    <submittedName>
        <fullName evidence="5">Monocarboxylate transporter 2-like</fullName>
    </submittedName>
</protein>
<accession>A0A9W2Z2F4</accession>
<feature type="transmembrane region" description="Helical" evidence="2">
    <location>
        <begin position="221"/>
        <end position="239"/>
    </location>
</feature>
<feature type="transmembrane region" description="Helical" evidence="2">
    <location>
        <begin position="159"/>
        <end position="178"/>
    </location>
</feature>
<dbReference type="Gene3D" id="1.20.1250.20">
    <property type="entry name" value="MFS general substrate transporter like domains"/>
    <property type="match status" value="2"/>
</dbReference>
<dbReference type="GO" id="GO:0016020">
    <property type="term" value="C:membrane"/>
    <property type="evidence" value="ECO:0007669"/>
    <property type="project" value="UniProtKB-SubCell"/>
</dbReference>
<sequence>MADVVDGTRDAGLDKVENGDVKIEHISNTLGTDVAEETQKLLIDGNSNNAPLSQEGDVEIQLDGQAPQKLKLTSESINEGVLLKAPDGGYGWVIVLACFLHHMVLGGFGRSEGLFFLQYQERFGSGAQLTSWPSSLMSTLNLFMGPLCGAVINRYSVRTALIIATILTSVGFILNGIAPNVYFLFFSQTLIGGIGRGLMSSVLLLNLYFDKRRSLAQGLSSAGVGFGAFVIVPLVQILFEEYGFTGAFMIIGAIQLNGLIAAMAFRPLSMHMRFLRADRLRKRRLAVGEEGKPLASIDKEFSEPSSAEKDALELDEVPLDDKTVSALPAKDNQVDMLSLENGVEPFLASCETLNVASSMPEIRRKTHKKDNWLKSSLAIIFPVEHKRKEAAAKPKPFHWNLLKNVPFIIFCVSNTFFLMAFKTAFTFMPAMAMSKGLTRTEAALVLTISGALDTFGRMAVGFVMDLPACRRFRPFVFNMLLFFIAGASFLVPSLESFPAFVVVSSIYGTMTGAFISQKIVVLVDIVGREVMPSALGINKVFQGIGTLVGPPFAGALRDAMGTFDSSFYLGGACMFGSGLLLALSNVLRIIQKKRNAKRAATQK</sequence>
<organism evidence="4 5">
    <name type="scientific">Biomphalaria glabrata</name>
    <name type="common">Bloodfluke planorb</name>
    <name type="synonym">Freshwater snail</name>
    <dbReference type="NCBI Taxonomy" id="6526"/>
    <lineage>
        <taxon>Eukaryota</taxon>
        <taxon>Metazoa</taxon>
        <taxon>Spiralia</taxon>
        <taxon>Lophotrochozoa</taxon>
        <taxon>Mollusca</taxon>
        <taxon>Gastropoda</taxon>
        <taxon>Heterobranchia</taxon>
        <taxon>Euthyneura</taxon>
        <taxon>Panpulmonata</taxon>
        <taxon>Hygrophila</taxon>
        <taxon>Lymnaeoidea</taxon>
        <taxon>Planorbidae</taxon>
        <taxon>Biomphalaria</taxon>
    </lineage>
</organism>
<dbReference type="InterPro" id="IPR050327">
    <property type="entry name" value="Proton-linked_MCT"/>
</dbReference>
<feature type="transmembrane region" description="Helical" evidence="2">
    <location>
        <begin position="90"/>
        <end position="109"/>
    </location>
</feature>
<dbReference type="PANTHER" id="PTHR11360:SF284">
    <property type="entry name" value="EG:103B4.3 PROTEIN-RELATED"/>
    <property type="match status" value="1"/>
</dbReference>
<dbReference type="InterPro" id="IPR011701">
    <property type="entry name" value="MFS"/>
</dbReference>